<accession>A0A9W6GMG2</accession>
<organism evidence="1 2">
    <name type="scientific">Propionigenium maris DSM 9537</name>
    <dbReference type="NCBI Taxonomy" id="1123000"/>
    <lineage>
        <taxon>Bacteria</taxon>
        <taxon>Fusobacteriati</taxon>
        <taxon>Fusobacteriota</taxon>
        <taxon>Fusobacteriia</taxon>
        <taxon>Fusobacteriales</taxon>
        <taxon>Fusobacteriaceae</taxon>
        <taxon>Propionigenium</taxon>
    </lineage>
</organism>
<dbReference type="RefSeq" id="WP_281835559.1">
    <property type="nucleotide sequence ID" value="NZ_BSDY01000008.1"/>
</dbReference>
<evidence type="ECO:0000313" key="1">
    <source>
        <dbReference type="EMBL" id="GLI56406.1"/>
    </source>
</evidence>
<evidence type="ECO:0000313" key="2">
    <source>
        <dbReference type="Proteomes" id="UP001144471"/>
    </source>
</evidence>
<gene>
    <name evidence="1" type="ORF">PM10SUCC1_19200</name>
</gene>
<protein>
    <submittedName>
        <fullName evidence="1">Uncharacterized protein</fullName>
    </submittedName>
</protein>
<reference evidence="1" key="1">
    <citation type="submission" date="2022-12" db="EMBL/GenBank/DDBJ databases">
        <title>Reference genome sequencing for broad-spectrum identification of bacterial and archaeal isolates by mass spectrometry.</title>
        <authorList>
            <person name="Sekiguchi Y."/>
            <person name="Tourlousse D.M."/>
        </authorList>
    </citation>
    <scope>NUCLEOTIDE SEQUENCE</scope>
    <source>
        <strain evidence="1">10succ1</strain>
    </source>
</reference>
<sequence>MLMFLIIFLCLILYLLFKHTFKTIVILLLGFMVLYVTNPKEESFEAYYSRQITEEEMDKNWLEKMALEGIELQGKMTIKRKDMNIFSIYQIDRLDKKVGYLGVLNLFIPIYEEEESII</sequence>
<dbReference type="AlphaFoldDB" id="A0A9W6GMG2"/>
<proteinExistence type="predicted"/>
<name>A0A9W6GMG2_9FUSO</name>
<keyword evidence="2" id="KW-1185">Reference proteome</keyword>
<dbReference type="EMBL" id="BSDY01000008">
    <property type="protein sequence ID" value="GLI56406.1"/>
    <property type="molecule type" value="Genomic_DNA"/>
</dbReference>
<comment type="caution">
    <text evidence="1">The sequence shown here is derived from an EMBL/GenBank/DDBJ whole genome shotgun (WGS) entry which is preliminary data.</text>
</comment>
<dbReference type="Proteomes" id="UP001144471">
    <property type="component" value="Unassembled WGS sequence"/>
</dbReference>